<proteinExistence type="predicted"/>
<dbReference type="GeneID" id="98660125"/>
<evidence type="ECO:0008006" key="3">
    <source>
        <dbReference type="Google" id="ProtNLM"/>
    </source>
</evidence>
<dbReference type="EMBL" id="JAJEPX010000014">
    <property type="protein sequence ID" value="MCC2176712.1"/>
    <property type="molecule type" value="Genomic_DNA"/>
</dbReference>
<keyword evidence="2" id="KW-1185">Reference proteome</keyword>
<dbReference type="Proteomes" id="UP001298753">
    <property type="component" value="Unassembled WGS sequence"/>
</dbReference>
<reference evidence="1 2" key="1">
    <citation type="submission" date="2021-10" db="EMBL/GenBank/DDBJ databases">
        <title>Anaerobic single-cell dispensing facilitates the cultivation of human gut bacteria.</title>
        <authorList>
            <person name="Afrizal A."/>
        </authorList>
    </citation>
    <scope>NUCLEOTIDE SEQUENCE [LARGE SCALE GENOMIC DNA]</scope>
    <source>
        <strain evidence="1 2">CLA-AA-H270</strain>
    </source>
</reference>
<comment type="caution">
    <text evidence="1">The sequence shown here is derived from an EMBL/GenBank/DDBJ whole genome shotgun (WGS) entry which is preliminary data.</text>
</comment>
<evidence type="ECO:0000313" key="1">
    <source>
        <dbReference type="EMBL" id="MCC2176712.1"/>
    </source>
</evidence>
<dbReference type="RefSeq" id="WP_227600569.1">
    <property type="nucleotide sequence ID" value="NZ_JAJEPX010000014.1"/>
</dbReference>
<sequence>MRKRNCRVEIYFTKDELESLTKKVRKSGLSRESFCRHLLNGAEIKEAPSADVPMLINEVRRVGYNIDQILRMANARGMLDVPKLREALTENRKVEKMITAAYTMSED</sequence>
<protein>
    <recommendedName>
        <fullName evidence="3">Ribbon-helix-helix CopG family protein</fullName>
    </recommendedName>
</protein>
<dbReference type="Pfam" id="PF21983">
    <property type="entry name" value="NikA-like"/>
    <property type="match status" value="1"/>
</dbReference>
<name>A0AAW4VUX2_9FIRM</name>
<gene>
    <name evidence="1" type="ORF">LKD22_06180</name>
</gene>
<dbReference type="AlphaFoldDB" id="A0AAW4VUX2"/>
<dbReference type="InterPro" id="IPR053842">
    <property type="entry name" value="NikA-like"/>
</dbReference>
<evidence type="ECO:0000313" key="2">
    <source>
        <dbReference type="Proteomes" id="UP001298753"/>
    </source>
</evidence>
<organism evidence="1 2">
    <name type="scientific">Agathobaculum butyriciproducens</name>
    <dbReference type="NCBI Taxonomy" id="1628085"/>
    <lineage>
        <taxon>Bacteria</taxon>
        <taxon>Bacillati</taxon>
        <taxon>Bacillota</taxon>
        <taxon>Clostridia</taxon>
        <taxon>Eubacteriales</taxon>
        <taxon>Butyricicoccaceae</taxon>
        <taxon>Agathobaculum</taxon>
    </lineage>
</organism>
<accession>A0AAW4VUX2</accession>